<keyword evidence="1" id="KW-1133">Transmembrane helix</keyword>
<organism evidence="3 4">
    <name type="scientific">Flavobacterium paronense</name>
    <dbReference type="NCBI Taxonomy" id="1392775"/>
    <lineage>
        <taxon>Bacteria</taxon>
        <taxon>Pseudomonadati</taxon>
        <taxon>Bacteroidota</taxon>
        <taxon>Flavobacteriia</taxon>
        <taxon>Flavobacteriales</taxon>
        <taxon>Flavobacteriaceae</taxon>
        <taxon>Flavobacterium</taxon>
    </lineage>
</organism>
<accession>A0ABV5GA33</accession>
<keyword evidence="2" id="KW-0732">Signal</keyword>
<evidence type="ECO:0000313" key="3">
    <source>
        <dbReference type="EMBL" id="MFB9087978.1"/>
    </source>
</evidence>
<reference evidence="3 4" key="1">
    <citation type="submission" date="2024-09" db="EMBL/GenBank/DDBJ databases">
        <authorList>
            <person name="Sun Q."/>
            <person name="Mori K."/>
        </authorList>
    </citation>
    <scope>NUCLEOTIDE SEQUENCE [LARGE SCALE GENOMIC DNA]</scope>
    <source>
        <strain evidence="3 4">CECT 8460</strain>
    </source>
</reference>
<dbReference type="EMBL" id="JBHMFB010000001">
    <property type="protein sequence ID" value="MFB9087978.1"/>
    <property type="molecule type" value="Genomic_DNA"/>
</dbReference>
<evidence type="ECO:0000256" key="2">
    <source>
        <dbReference type="SAM" id="SignalP"/>
    </source>
</evidence>
<dbReference type="Proteomes" id="UP001589576">
    <property type="component" value="Unassembled WGS sequence"/>
</dbReference>
<keyword evidence="1" id="KW-0812">Transmembrane</keyword>
<feature type="chain" id="PRO_5045611985" evidence="2">
    <location>
        <begin position="23"/>
        <end position="577"/>
    </location>
</feature>
<protein>
    <submittedName>
        <fullName evidence="3">Tetratricopeptide repeat protein</fullName>
    </submittedName>
</protein>
<keyword evidence="1" id="KW-0472">Membrane</keyword>
<sequence length="577" mass="67402">MQYLRLLLLLLTIVFSLSNMQAQNERLVDSLTRELKKAKDPEAKFKLYQKLSPLVETMDKYKSSILLNAELSNNADLQLRTYRFMSQLLGPDSGQLYLDKMFALAKEKKNEEYQGWYYLFSGGLQYYLKGNSTKALELIREANTIAVENQLDSLAFEASRMIGYLHNTKGERLLEYKSYMHQLSLAEKIKDGRIALGTYWQMFWFYNTLKQYPKAKEYALHILETGKKKNWPDWIEGGYHLLTHYYTNVGEFETAKYYYNETNKLRKKNHNPITEDNDLLDIYSNAKDYLKMLRLLQKDDIKKNYFKKDDISNGYYYYGQLATCYTKLGKKDSAIYSLQKMKAAIGKDQINKWMYYDFLGNYYKLVNNADSAAVYYGKADSNEGFQNNIEARIERYANLDTLFSNKGDYQKAYHYKTLWMQYKDSAAVLSKDGDLVVLEIENENQRQEAETRASHNIQYMGITAGIASVFILLVLLGVFSSSTTIIRGLSFFAFIFFFEFLILLFDTAIHDLTHGEPWKILSIKIILIAILLPFHHYVEHKVVNHLLQRKKIRFLNWKKEKPQPGKAGENSADDLVD</sequence>
<dbReference type="InterPro" id="IPR011990">
    <property type="entry name" value="TPR-like_helical_dom_sf"/>
</dbReference>
<feature type="transmembrane region" description="Helical" evidence="1">
    <location>
        <begin position="521"/>
        <end position="538"/>
    </location>
</feature>
<feature type="signal peptide" evidence="2">
    <location>
        <begin position="1"/>
        <end position="22"/>
    </location>
</feature>
<name>A0ABV5GA33_9FLAO</name>
<dbReference type="Gene3D" id="1.25.40.10">
    <property type="entry name" value="Tetratricopeptide repeat domain"/>
    <property type="match status" value="2"/>
</dbReference>
<dbReference type="SUPFAM" id="SSF48452">
    <property type="entry name" value="TPR-like"/>
    <property type="match status" value="2"/>
</dbReference>
<comment type="caution">
    <text evidence="3">The sequence shown here is derived from an EMBL/GenBank/DDBJ whole genome shotgun (WGS) entry which is preliminary data.</text>
</comment>
<evidence type="ECO:0000256" key="1">
    <source>
        <dbReference type="SAM" id="Phobius"/>
    </source>
</evidence>
<feature type="transmembrane region" description="Helical" evidence="1">
    <location>
        <begin position="491"/>
        <end position="509"/>
    </location>
</feature>
<evidence type="ECO:0000313" key="4">
    <source>
        <dbReference type="Proteomes" id="UP001589576"/>
    </source>
</evidence>
<keyword evidence="4" id="KW-1185">Reference proteome</keyword>
<proteinExistence type="predicted"/>
<gene>
    <name evidence="3" type="ORF">ACFFUU_00030</name>
</gene>
<feature type="transmembrane region" description="Helical" evidence="1">
    <location>
        <begin position="459"/>
        <end position="479"/>
    </location>
</feature>
<dbReference type="RefSeq" id="WP_290285411.1">
    <property type="nucleotide sequence ID" value="NZ_JAUFQN010000019.1"/>
</dbReference>